<gene>
    <name evidence="8" type="ORF">C6I21_05835</name>
</gene>
<dbReference type="RefSeq" id="WP_105958513.1">
    <property type="nucleotide sequence ID" value="NZ_PVNS01000004.1"/>
</dbReference>
<dbReference type="InterPro" id="IPR013325">
    <property type="entry name" value="RNA_pol_sigma_r2"/>
</dbReference>
<dbReference type="Gene3D" id="1.10.1740.10">
    <property type="match status" value="1"/>
</dbReference>
<dbReference type="InterPro" id="IPR039425">
    <property type="entry name" value="RNA_pol_sigma-70-like"/>
</dbReference>
<dbReference type="InterPro" id="IPR036388">
    <property type="entry name" value="WH-like_DNA-bd_sf"/>
</dbReference>
<dbReference type="SUPFAM" id="SSF88946">
    <property type="entry name" value="Sigma2 domain of RNA polymerase sigma factors"/>
    <property type="match status" value="1"/>
</dbReference>
<feature type="domain" description="RNA polymerase sigma-70 region 2" evidence="6">
    <location>
        <begin position="23"/>
        <end position="88"/>
    </location>
</feature>
<evidence type="ECO:0000256" key="4">
    <source>
        <dbReference type="ARBA" id="ARBA00023125"/>
    </source>
</evidence>
<keyword evidence="5" id="KW-0804">Transcription</keyword>
<dbReference type="Pfam" id="PF08281">
    <property type="entry name" value="Sigma70_r4_2"/>
    <property type="match status" value="1"/>
</dbReference>
<sequence>MQDDELVGRIQSGDDRAVAELHGRYVDAVFRYLLTQTSSYHDAEELLQDVFFRAASKIHSFRGEASVKTWLFSIAKNAVKDYYRRRAKHDMVKTMEEKDLEQSSFSKDNAEKQMMRHIHMNELEQCMKELPLEYRQVLHLRFLEDMSIKETSQVLEKSQLSVKALQWRARKKLKECMGMEVFAE</sequence>
<dbReference type="GO" id="GO:0006352">
    <property type="term" value="P:DNA-templated transcription initiation"/>
    <property type="evidence" value="ECO:0007669"/>
    <property type="project" value="InterPro"/>
</dbReference>
<name>A0A2P6MJ88_ALKUR</name>
<evidence type="ECO:0000256" key="3">
    <source>
        <dbReference type="ARBA" id="ARBA00023082"/>
    </source>
</evidence>
<comment type="similarity">
    <text evidence="1">Belongs to the sigma-70 factor family. ECF subfamily.</text>
</comment>
<organism evidence="8 9">
    <name type="scientific">Alkalicoccus urumqiensis</name>
    <name type="common">Bacillus urumqiensis</name>
    <dbReference type="NCBI Taxonomy" id="1548213"/>
    <lineage>
        <taxon>Bacteria</taxon>
        <taxon>Bacillati</taxon>
        <taxon>Bacillota</taxon>
        <taxon>Bacilli</taxon>
        <taxon>Bacillales</taxon>
        <taxon>Bacillaceae</taxon>
        <taxon>Alkalicoccus</taxon>
    </lineage>
</organism>
<reference evidence="8 9" key="1">
    <citation type="submission" date="2018-03" db="EMBL/GenBank/DDBJ databases">
        <title>Bacillus urumqiensis sp. nov., a moderately haloalkaliphilic bacterium isolated from a salt lake.</title>
        <authorList>
            <person name="Zhao B."/>
            <person name="Liao Z."/>
        </authorList>
    </citation>
    <scope>NUCLEOTIDE SEQUENCE [LARGE SCALE GENOMIC DNA]</scope>
    <source>
        <strain evidence="8 9">BZ-SZ-XJ18</strain>
    </source>
</reference>
<evidence type="ECO:0000256" key="5">
    <source>
        <dbReference type="ARBA" id="ARBA00023163"/>
    </source>
</evidence>
<keyword evidence="3" id="KW-0731">Sigma factor</keyword>
<dbReference type="PANTHER" id="PTHR43133">
    <property type="entry name" value="RNA POLYMERASE ECF-TYPE SIGMA FACTO"/>
    <property type="match status" value="1"/>
</dbReference>
<dbReference type="Gene3D" id="1.10.10.10">
    <property type="entry name" value="Winged helix-like DNA-binding domain superfamily/Winged helix DNA-binding domain"/>
    <property type="match status" value="1"/>
</dbReference>
<proteinExistence type="inferred from homology"/>
<comment type="caution">
    <text evidence="8">The sequence shown here is derived from an EMBL/GenBank/DDBJ whole genome shotgun (WGS) entry which is preliminary data.</text>
</comment>
<evidence type="ECO:0000313" key="9">
    <source>
        <dbReference type="Proteomes" id="UP000243650"/>
    </source>
</evidence>
<evidence type="ECO:0000259" key="6">
    <source>
        <dbReference type="Pfam" id="PF04542"/>
    </source>
</evidence>
<dbReference type="CDD" id="cd06171">
    <property type="entry name" value="Sigma70_r4"/>
    <property type="match status" value="1"/>
</dbReference>
<feature type="domain" description="RNA polymerase sigma factor 70 region 4 type 2" evidence="7">
    <location>
        <begin position="121"/>
        <end position="173"/>
    </location>
</feature>
<evidence type="ECO:0000256" key="2">
    <source>
        <dbReference type="ARBA" id="ARBA00023015"/>
    </source>
</evidence>
<dbReference type="InterPro" id="IPR013249">
    <property type="entry name" value="RNA_pol_sigma70_r4_t2"/>
</dbReference>
<dbReference type="SUPFAM" id="SSF88659">
    <property type="entry name" value="Sigma3 and sigma4 domains of RNA polymerase sigma factors"/>
    <property type="match status" value="1"/>
</dbReference>
<evidence type="ECO:0000313" key="8">
    <source>
        <dbReference type="EMBL" id="PRO66323.1"/>
    </source>
</evidence>
<dbReference type="PANTHER" id="PTHR43133:SF52">
    <property type="entry name" value="ECF RNA POLYMERASE SIGMA FACTOR SIGL"/>
    <property type="match status" value="1"/>
</dbReference>
<dbReference type="AlphaFoldDB" id="A0A2P6MJ88"/>
<keyword evidence="9" id="KW-1185">Reference proteome</keyword>
<keyword evidence="4" id="KW-0238">DNA-binding</keyword>
<dbReference type="InterPro" id="IPR007627">
    <property type="entry name" value="RNA_pol_sigma70_r2"/>
</dbReference>
<dbReference type="InterPro" id="IPR013324">
    <property type="entry name" value="RNA_pol_sigma_r3/r4-like"/>
</dbReference>
<keyword evidence="2" id="KW-0805">Transcription regulation</keyword>
<dbReference type="GO" id="GO:0003677">
    <property type="term" value="F:DNA binding"/>
    <property type="evidence" value="ECO:0007669"/>
    <property type="project" value="UniProtKB-KW"/>
</dbReference>
<protein>
    <submittedName>
        <fullName evidence="8">RNA polymerase sigma factor</fullName>
    </submittedName>
</protein>
<dbReference type="Proteomes" id="UP000243650">
    <property type="component" value="Unassembled WGS sequence"/>
</dbReference>
<dbReference type="NCBIfam" id="TIGR02937">
    <property type="entry name" value="sigma70-ECF"/>
    <property type="match status" value="1"/>
</dbReference>
<accession>A0A2P6MJ88</accession>
<dbReference type="GO" id="GO:0016987">
    <property type="term" value="F:sigma factor activity"/>
    <property type="evidence" value="ECO:0007669"/>
    <property type="project" value="UniProtKB-KW"/>
</dbReference>
<dbReference type="OrthoDB" id="306910at2"/>
<evidence type="ECO:0000256" key="1">
    <source>
        <dbReference type="ARBA" id="ARBA00010641"/>
    </source>
</evidence>
<dbReference type="Pfam" id="PF04542">
    <property type="entry name" value="Sigma70_r2"/>
    <property type="match status" value="1"/>
</dbReference>
<dbReference type="EMBL" id="PVNS01000004">
    <property type="protein sequence ID" value="PRO66323.1"/>
    <property type="molecule type" value="Genomic_DNA"/>
</dbReference>
<dbReference type="InterPro" id="IPR014284">
    <property type="entry name" value="RNA_pol_sigma-70_dom"/>
</dbReference>
<evidence type="ECO:0000259" key="7">
    <source>
        <dbReference type="Pfam" id="PF08281"/>
    </source>
</evidence>